<organism evidence="2 3">
    <name type="scientific">Gossypium schwendimanii</name>
    <name type="common">Cotton</name>
    <dbReference type="NCBI Taxonomy" id="34291"/>
    <lineage>
        <taxon>Eukaryota</taxon>
        <taxon>Viridiplantae</taxon>
        <taxon>Streptophyta</taxon>
        <taxon>Embryophyta</taxon>
        <taxon>Tracheophyta</taxon>
        <taxon>Spermatophyta</taxon>
        <taxon>Magnoliopsida</taxon>
        <taxon>eudicotyledons</taxon>
        <taxon>Gunneridae</taxon>
        <taxon>Pentapetalae</taxon>
        <taxon>rosids</taxon>
        <taxon>malvids</taxon>
        <taxon>Malvales</taxon>
        <taxon>Malvaceae</taxon>
        <taxon>Malvoideae</taxon>
        <taxon>Gossypium</taxon>
    </lineage>
</organism>
<proteinExistence type="predicted"/>
<dbReference type="AlphaFoldDB" id="A0A7J9N0C2"/>
<name>A0A7J9N0C2_GOSSC</name>
<dbReference type="Proteomes" id="UP000593576">
    <property type="component" value="Unassembled WGS sequence"/>
</dbReference>
<sequence>MSENLADVGDNSTSHEDRNTKKVRFKDVDTDMSSEMAVDFFPASAISWRDKVLGTGSSDSLSKEEIEFK</sequence>
<evidence type="ECO:0000313" key="2">
    <source>
        <dbReference type="EMBL" id="MBA0876557.1"/>
    </source>
</evidence>
<keyword evidence="3" id="KW-1185">Reference proteome</keyword>
<dbReference type="OrthoDB" id="968366at2759"/>
<feature type="region of interest" description="Disordered" evidence="1">
    <location>
        <begin position="1"/>
        <end position="20"/>
    </location>
</feature>
<dbReference type="EMBL" id="JABFAF010265289">
    <property type="protein sequence ID" value="MBA0876557.1"/>
    <property type="molecule type" value="Genomic_DNA"/>
</dbReference>
<comment type="caution">
    <text evidence="2">The sequence shown here is derived from an EMBL/GenBank/DDBJ whole genome shotgun (WGS) entry which is preliminary data.</text>
</comment>
<evidence type="ECO:0000256" key="1">
    <source>
        <dbReference type="SAM" id="MobiDB-lite"/>
    </source>
</evidence>
<gene>
    <name evidence="2" type="ORF">Goshw_022259</name>
</gene>
<accession>A0A7J9N0C2</accession>
<reference evidence="2 3" key="1">
    <citation type="journal article" date="2019" name="Genome Biol. Evol.">
        <title>Insights into the evolution of the New World diploid cottons (Gossypium, subgenus Houzingenia) based on genome sequencing.</title>
        <authorList>
            <person name="Grover C.E."/>
            <person name="Arick M.A. 2nd"/>
            <person name="Thrash A."/>
            <person name="Conover J.L."/>
            <person name="Sanders W.S."/>
            <person name="Peterson D.G."/>
            <person name="Frelichowski J.E."/>
            <person name="Scheffler J.A."/>
            <person name="Scheffler B.E."/>
            <person name="Wendel J.F."/>
        </authorList>
    </citation>
    <scope>NUCLEOTIDE SEQUENCE [LARGE SCALE GENOMIC DNA]</scope>
    <source>
        <strain evidence="2">1</strain>
        <tissue evidence="2">Leaf</tissue>
    </source>
</reference>
<evidence type="ECO:0000313" key="3">
    <source>
        <dbReference type="Proteomes" id="UP000593576"/>
    </source>
</evidence>
<protein>
    <submittedName>
        <fullName evidence="2">Uncharacterized protein</fullName>
    </submittedName>
</protein>